<reference evidence="2 3" key="1">
    <citation type="journal article" date="2020" name="Mol. Plant">
        <title>The Chromosome-Based Rubber Tree Genome Provides New Insights into Spurge Genome Evolution and Rubber Biosynthesis.</title>
        <authorList>
            <person name="Liu J."/>
            <person name="Shi C."/>
            <person name="Shi C.C."/>
            <person name="Li W."/>
            <person name="Zhang Q.J."/>
            <person name="Zhang Y."/>
            <person name="Li K."/>
            <person name="Lu H.F."/>
            <person name="Shi C."/>
            <person name="Zhu S.T."/>
            <person name="Xiao Z.Y."/>
            <person name="Nan H."/>
            <person name="Yue Y."/>
            <person name="Zhu X.G."/>
            <person name="Wu Y."/>
            <person name="Hong X.N."/>
            <person name="Fan G.Y."/>
            <person name="Tong Y."/>
            <person name="Zhang D."/>
            <person name="Mao C.L."/>
            <person name="Liu Y.L."/>
            <person name="Hao S.J."/>
            <person name="Liu W.Q."/>
            <person name="Lv M.Q."/>
            <person name="Zhang H.B."/>
            <person name="Liu Y."/>
            <person name="Hu-Tang G.R."/>
            <person name="Wang J.P."/>
            <person name="Wang J.H."/>
            <person name="Sun Y.H."/>
            <person name="Ni S.B."/>
            <person name="Chen W.B."/>
            <person name="Zhang X.C."/>
            <person name="Jiao Y.N."/>
            <person name="Eichler E.E."/>
            <person name="Li G.H."/>
            <person name="Liu X."/>
            <person name="Gao L.Z."/>
        </authorList>
    </citation>
    <scope>NUCLEOTIDE SEQUENCE [LARGE SCALE GENOMIC DNA]</scope>
    <source>
        <strain evidence="3">cv. GT1</strain>
        <tissue evidence="2">Leaf</tissue>
    </source>
</reference>
<feature type="compositionally biased region" description="Basic and acidic residues" evidence="1">
    <location>
        <begin position="1"/>
        <end position="15"/>
    </location>
</feature>
<gene>
    <name evidence="2" type="ORF">GH714_035210</name>
</gene>
<comment type="caution">
    <text evidence="2">The sequence shown here is derived from an EMBL/GenBank/DDBJ whole genome shotgun (WGS) entry which is preliminary data.</text>
</comment>
<dbReference type="Proteomes" id="UP000467840">
    <property type="component" value="Chromosome 3"/>
</dbReference>
<evidence type="ECO:0000313" key="2">
    <source>
        <dbReference type="EMBL" id="KAF2286905.1"/>
    </source>
</evidence>
<evidence type="ECO:0000313" key="3">
    <source>
        <dbReference type="Proteomes" id="UP000467840"/>
    </source>
</evidence>
<keyword evidence="3" id="KW-1185">Reference proteome</keyword>
<evidence type="ECO:0000256" key="1">
    <source>
        <dbReference type="SAM" id="MobiDB-lite"/>
    </source>
</evidence>
<name>A0A6A6KF19_HEVBR</name>
<feature type="region of interest" description="Disordered" evidence="1">
    <location>
        <begin position="1"/>
        <end position="20"/>
    </location>
</feature>
<accession>A0A6A6KF19</accession>
<dbReference type="AlphaFoldDB" id="A0A6A6KF19"/>
<organism evidence="2 3">
    <name type="scientific">Hevea brasiliensis</name>
    <name type="common">Para rubber tree</name>
    <name type="synonym">Siphonia brasiliensis</name>
    <dbReference type="NCBI Taxonomy" id="3981"/>
    <lineage>
        <taxon>Eukaryota</taxon>
        <taxon>Viridiplantae</taxon>
        <taxon>Streptophyta</taxon>
        <taxon>Embryophyta</taxon>
        <taxon>Tracheophyta</taxon>
        <taxon>Spermatophyta</taxon>
        <taxon>Magnoliopsida</taxon>
        <taxon>eudicotyledons</taxon>
        <taxon>Gunneridae</taxon>
        <taxon>Pentapetalae</taxon>
        <taxon>rosids</taxon>
        <taxon>fabids</taxon>
        <taxon>Malpighiales</taxon>
        <taxon>Euphorbiaceae</taxon>
        <taxon>Crotonoideae</taxon>
        <taxon>Micrandreae</taxon>
        <taxon>Hevea</taxon>
    </lineage>
</organism>
<sequence length="100" mass="10997">MDKENTVAARVEEPATRVTRARAKALETSGGILPASKPSFKEDQKRVHRANTKRIASDDNKASVIAISGLQCKRRAVLKDVTNLTRENSYTNCINGTKVQ</sequence>
<protein>
    <submittedName>
        <fullName evidence="2">Uncharacterized protein</fullName>
    </submittedName>
</protein>
<proteinExistence type="predicted"/>
<dbReference type="EMBL" id="JAAGAX010000017">
    <property type="protein sequence ID" value="KAF2286905.1"/>
    <property type="molecule type" value="Genomic_DNA"/>
</dbReference>